<organism evidence="3 4">
    <name type="scientific">Methylobacterium durans</name>
    <dbReference type="NCBI Taxonomy" id="2202825"/>
    <lineage>
        <taxon>Bacteria</taxon>
        <taxon>Pseudomonadati</taxon>
        <taxon>Pseudomonadota</taxon>
        <taxon>Alphaproteobacteria</taxon>
        <taxon>Hyphomicrobiales</taxon>
        <taxon>Methylobacteriaceae</taxon>
        <taxon>Methylobacterium</taxon>
    </lineage>
</organism>
<dbReference type="KEGG" id="mets:DK389_30065"/>
<dbReference type="EMBL" id="CP029550">
    <property type="protein sequence ID" value="AWN43976.1"/>
    <property type="molecule type" value="Genomic_DNA"/>
</dbReference>
<dbReference type="Pfam" id="PF04892">
    <property type="entry name" value="VanZ"/>
    <property type="match status" value="1"/>
</dbReference>
<dbReference type="InterPro" id="IPR006976">
    <property type="entry name" value="VanZ-like"/>
</dbReference>
<feature type="transmembrane region" description="Helical" evidence="1">
    <location>
        <begin position="89"/>
        <end position="108"/>
    </location>
</feature>
<dbReference type="PIRSF" id="PIRSF033367">
    <property type="entry name" value="UCP033367_VanZ"/>
    <property type="match status" value="1"/>
</dbReference>
<evidence type="ECO:0000256" key="1">
    <source>
        <dbReference type="SAM" id="Phobius"/>
    </source>
</evidence>
<reference evidence="4" key="1">
    <citation type="submission" date="2018-05" db="EMBL/GenBank/DDBJ databases">
        <title>Complete Genome Sequence of Methylobacterium sp. 17SD2-17.</title>
        <authorList>
            <person name="Srinivasan S."/>
        </authorList>
    </citation>
    <scope>NUCLEOTIDE SEQUENCE [LARGE SCALE GENOMIC DNA]</scope>
    <source>
        <strain evidence="4">17SD2-17</strain>
    </source>
</reference>
<keyword evidence="4" id="KW-1185">Reference proteome</keyword>
<proteinExistence type="predicted"/>
<evidence type="ECO:0000313" key="4">
    <source>
        <dbReference type="Proteomes" id="UP000245926"/>
    </source>
</evidence>
<gene>
    <name evidence="3" type="ORF">DK389_30065</name>
</gene>
<dbReference type="RefSeq" id="WP_109895288.1">
    <property type="nucleotide sequence ID" value="NZ_CP029550.1"/>
</dbReference>
<name>A0A2U8WF67_9HYPH</name>
<sequence>MSAVARALSWLMLAALVVVTVAPIGYRPVSTAPISVERCGAFALLGFLFAFGYPRWRWQVFVLTLAAAGLLEILQMLQPTRHGRVADFAVKAAGCGLGGLAALALAYWPGASAPPDGRG</sequence>
<dbReference type="AlphaFoldDB" id="A0A2U8WF67"/>
<feature type="transmembrane region" description="Helical" evidence="1">
    <location>
        <begin position="60"/>
        <end position="77"/>
    </location>
</feature>
<protein>
    <recommendedName>
        <fullName evidence="2">VanZ-like domain-containing protein</fullName>
    </recommendedName>
</protein>
<dbReference type="Proteomes" id="UP000245926">
    <property type="component" value="Chromosome"/>
</dbReference>
<evidence type="ECO:0000259" key="2">
    <source>
        <dbReference type="Pfam" id="PF04892"/>
    </source>
</evidence>
<feature type="domain" description="VanZ-like" evidence="2">
    <location>
        <begin position="36"/>
        <end position="102"/>
    </location>
</feature>
<accession>A0A2U8WF67</accession>
<feature type="transmembrane region" description="Helical" evidence="1">
    <location>
        <begin position="7"/>
        <end position="26"/>
    </location>
</feature>
<keyword evidence="1" id="KW-0472">Membrane</keyword>
<dbReference type="InterPro" id="IPR017015">
    <property type="entry name" value="UCP033367_VanZ"/>
</dbReference>
<keyword evidence="1" id="KW-1133">Transmembrane helix</keyword>
<evidence type="ECO:0000313" key="3">
    <source>
        <dbReference type="EMBL" id="AWN43976.1"/>
    </source>
</evidence>
<keyword evidence="1" id="KW-0812">Transmembrane</keyword>
<dbReference type="OrthoDB" id="8101133at2"/>